<gene>
    <name evidence="1" type="ORF">CRP01_05300</name>
</gene>
<sequence>MIDHQGFNPGFSSVCRYVHRFGAEGAMTVRKVENLPQKESRTLEISKDSITFTGPKWNLWSEVRLDRPGEYY</sequence>
<name>A0A2D0NGH6_FLAN2</name>
<reference evidence="1 2" key="1">
    <citation type="submission" date="2017-10" db="EMBL/GenBank/DDBJ databases">
        <title>The draft genome sequence of Lewinella nigricans NBRC 102662.</title>
        <authorList>
            <person name="Wang K."/>
        </authorList>
    </citation>
    <scope>NUCLEOTIDE SEQUENCE [LARGE SCALE GENOMIC DNA]</scope>
    <source>
        <strain evidence="1 2">NBRC 102662</strain>
    </source>
</reference>
<comment type="caution">
    <text evidence="1">The sequence shown here is derived from an EMBL/GenBank/DDBJ whole genome shotgun (WGS) entry which is preliminary data.</text>
</comment>
<dbReference type="EMBL" id="PDUD01000009">
    <property type="protein sequence ID" value="PHN07518.1"/>
    <property type="molecule type" value="Genomic_DNA"/>
</dbReference>
<evidence type="ECO:0000313" key="1">
    <source>
        <dbReference type="EMBL" id="PHN07518.1"/>
    </source>
</evidence>
<accession>A0A2D0NGH6</accession>
<organism evidence="1 2">
    <name type="scientific">Flavilitoribacter nigricans (strain ATCC 23147 / DSM 23189 / NBRC 102662 / NCIMB 1420 / SS-2)</name>
    <name type="common">Lewinella nigricans</name>
    <dbReference type="NCBI Taxonomy" id="1122177"/>
    <lineage>
        <taxon>Bacteria</taxon>
        <taxon>Pseudomonadati</taxon>
        <taxon>Bacteroidota</taxon>
        <taxon>Saprospiria</taxon>
        <taxon>Saprospirales</taxon>
        <taxon>Lewinellaceae</taxon>
        <taxon>Flavilitoribacter</taxon>
    </lineage>
</organism>
<protein>
    <submittedName>
        <fullName evidence="1">Uncharacterized protein</fullName>
    </submittedName>
</protein>
<dbReference type="Proteomes" id="UP000223913">
    <property type="component" value="Unassembled WGS sequence"/>
</dbReference>
<dbReference type="AlphaFoldDB" id="A0A2D0NGH6"/>
<proteinExistence type="predicted"/>
<evidence type="ECO:0000313" key="2">
    <source>
        <dbReference type="Proteomes" id="UP000223913"/>
    </source>
</evidence>
<keyword evidence="2" id="KW-1185">Reference proteome</keyword>